<dbReference type="EMBL" id="MU266366">
    <property type="protein sequence ID" value="KAH7927431.1"/>
    <property type="molecule type" value="Genomic_DNA"/>
</dbReference>
<comment type="caution">
    <text evidence="1">The sequence shown here is derived from an EMBL/GenBank/DDBJ whole genome shotgun (WGS) entry which is preliminary data.</text>
</comment>
<evidence type="ECO:0000313" key="2">
    <source>
        <dbReference type="Proteomes" id="UP000790709"/>
    </source>
</evidence>
<accession>A0ACB8BPK0</accession>
<name>A0ACB8BPK0_9AGAM</name>
<dbReference type="Proteomes" id="UP000790709">
    <property type="component" value="Unassembled WGS sequence"/>
</dbReference>
<sequence>MSISIARDVISGINFIANVVAQVKDNKEELYLTSKRLQHILSTIEGCRKRDTVKDDEYDHAMVALLHLVRRAERITRMQLQRSLGDRTWNRNEIASEIKRLRDDIDNYLSAHTIRALNETRLSNEQNFQLLSSNIEEVMTRLAELDIRLKIPGGQKWPERISSQAGRNIENDLIRADADLLKIKEEQLQRVGSSAPDLLHTLSESAKATTSIQVSGLRYRGAMKFRKRADPTVTIPNVKINGTLEDVQLAIRDAGYEAPPYLSGGHMAVTVTDDVAQYDAHAPGGLQIPKTIPLIWWWNKFNAYHGLAPATTPSHNFAKLAQDGRSVFVAGVEFRYHQTLRVPESKTSRLPPTLGQFPLEPVAKFGNRIPEVIRKKGGFILPMFQREAMWMSFHQPGRAHGPAIKISIGGVNAVTGVANDTITPPNHQQDYVVAGLQPWLDGIMTSSGTVRQFVAMPHGQNYTVEEQVTGKAQHGGFQFDVFPVRDQSFAPYRSGERSKSLAHYETPAETGMIPGDSLDLVRNGLDPMHAHWTLSNHQGRPGALVHLKATYQSDIFASPRAPTSVSDPFTEAYMGIAAGGQITQKIYSDQRSVRLYDEDRGHRFHVHILTPEAWEVITGVVAPITPVTAEAYRRNNVPWFSLSDDHMAGLQSSGPLSSVKSVAQLDQEKHIQSGGDIDPNKPPGCSLHNRSPSACVFRPCSHTACNTCLGTAMMKRMQCPMCSAKIARIVGMTEAVPQVVESGDDEGTLAWDVAQIEELAITASDSRNISIIHLEEDRVPPLHGEDA</sequence>
<protein>
    <submittedName>
        <fullName evidence="1">Uncharacterized protein</fullName>
    </submittedName>
</protein>
<proteinExistence type="predicted"/>
<gene>
    <name evidence="1" type="ORF">BV22DRAFT_1193589</name>
</gene>
<keyword evidence="2" id="KW-1185">Reference proteome</keyword>
<reference evidence="1" key="1">
    <citation type="journal article" date="2021" name="New Phytol.">
        <title>Evolutionary innovations through gain and loss of genes in the ectomycorrhizal Boletales.</title>
        <authorList>
            <person name="Wu G."/>
            <person name="Miyauchi S."/>
            <person name="Morin E."/>
            <person name="Kuo A."/>
            <person name="Drula E."/>
            <person name="Varga T."/>
            <person name="Kohler A."/>
            <person name="Feng B."/>
            <person name="Cao Y."/>
            <person name="Lipzen A."/>
            <person name="Daum C."/>
            <person name="Hundley H."/>
            <person name="Pangilinan J."/>
            <person name="Johnson J."/>
            <person name="Barry K."/>
            <person name="LaButti K."/>
            <person name="Ng V."/>
            <person name="Ahrendt S."/>
            <person name="Min B."/>
            <person name="Choi I.G."/>
            <person name="Park H."/>
            <person name="Plett J.M."/>
            <person name="Magnuson J."/>
            <person name="Spatafora J.W."/>
            <person name="Nagy L.G."/>
            <person name="Henrissat B."/>
            <person name="Grigoriev I.V."/>
            <person name="Yang Z.L."/>
            <person name="Xu J."/>
            <person name="Martin F.M."/>
        </authorList>
    </citation>
    <scope>NUCLEOTIDE SEQUENCE</scope>
    <source>
        <strain evidence="1">KUC20120723A-06</strain>
    </source>
</reference>
<organism evidence="1 2">
    <name type="scientific">Leucogyrophana mollusca</name>
    <dbReference type="NCBI Taxonomy" id="85980"/>
    <lineage>
        <taxon>Eukaryota</taxon>
        <taxon>Fungi</taxon>
        <taxon>Dikarya</taxon>
        <taxon>Basidiomycota</taxon>
        <taxon>Agaricomycotina</taxon>
        <taxon>Agaricomycetes</taxon>
        <taxon>Agaricomycetidae</taxon>
        <taxon>Boletales</taxon>
        <taxon>Boletales incertae sedis</taxon>
        <taxon>Leucogyrophana</taxon>
    </lineage>
</organism>
<evidence type="ECO:0000313" key="1">
    <source>
        <dbReference type="EMBL" id="KAH7927431.1"/>
    </source>
</evidence>